<gene>
    <name evidence="2" type="ORF">Aconfl_26360</name>
</gene>
<dbReference type="RefSeq" id="WP_338224704.1">
    <property type="nucleotide sequence ID" value="NZ_BTPD01000008.1"/>
</dbReference>
<evidence type="ECO:0000313" key="3">
    <source>
        <dbReference type="Proteomes" id="UP001338309"/>
    </source>
</evidence>
<evidence type="ECO:0000256" key="1">
    <source>
        <dbReference type="SAM" id="Phobius"/>
    </source>
</evidence>
<comment type="caution">
    <text evidence="2">The sequence shown here is derived from an EMBL/GenBank/DDBJ whole genome shotgun (WGS) entry which is preliminary data.</text>
</comment>
<protein>
    <recommendedName>
        <fullName evidence="4">Glycosyltransferase RgtA/B/C/D-like domain-containing protein</fullName>
    </recommendedName>
</protein>
<feature type="transmembrane region" description="Helical" evidence="1">
    <location>
        <begin position="12"/>
        <end position="33"/>
    </location>
</feature>
<keyword evidence="1" id="KW-1133">Transmembrane helix</keyword>
<name>A0ABQ6PS43_9BACT</name>
<feature type="transmembrane region" description="Helical" evidence="1">
    <location>
        <begin position="249"/>
        <end position="272"/>
    </location>
</feature>
<feature type="transmembrane region" description="Helical" evidence="1">
    <location>
        <begin position="284"/>
        <end position="301"/>
    </location>
</feature>
<feature type="transmembrane region" description="Helical" evidence="1">
    <location>
        <begin position="115"/>
        <end position="148"/>
    </location>
</feature>
<evidence type="ECO:0008006" key="4">
    <source>
        <dbReference type="Google" id="ProtNLM"/>
    </source>
</evidence>
<keyword evidence="3" id="KW-1185">Reference proteome</keyword>
<reference evidence="2 3" key="1">
    <citation type="submission" date="2023-08" db="EMBL/GenBank/DDBJ databases">
        <title>Draft genome sequence of Algoriphagus confluentis.</title>
        <authorList>
            <person name="Takatani N."/>
            <person name="Hosokawa M."/>
            <person name="Sawabe T."/>
        </authorList>
    </citation>
    <scope>NUCLEOTIDE SEQUENCE [LARGE SCALE GENOMIC DNA]</scope>
    <source>
        <strain evidence="2 3">NBRC 111222</strain>
    </source>
</reference>
<dbReference type="EMBL" id="BTPD01000008">
    <property type="protein sequence ID" value="GMQ29993.1"/>
    <property type="molecule type" value="Genomic_DNA"/>
</dbReference>
<feature type="transmembrane region" description="Helical" evidence="1">
    <location>
        <begin position="203"/>
        <end position="224"/>
    </location>
</feature>
<feature type="transmembrane region" description="Helical" evidence="1">
    <location>
        <begin position="334"/>
        <end position="352"/>
    </location>
</feature>
<feature type="transmembrane region" description="Helical" evidence="1">
    <location>
        <begin position="83"/>
        <end position="103"/>
    </location>
</feature>
<accession>A0ABQ6PS43</accession>
<keyword evidence="1" id="KW-0472">Membrane</keyword>
<evidence type="ECO:0000313" key="2">
    <source>
        <dbReference type="EMBL" id="GMQ29993.1"/>
    </source>
</evidence>
<dbReference type="Proteomes" id="UP001338309">
    <property type="component" value="Unassembled WGS sequence"/>
</dbReference>
<feature type="transmembrane region" description="Helical" evidence="1">
    <location>
        <begin position="307"/>
        <end position="327"/>
    </location>
</feature>
<feature type="transmembrane region" description="Helical" evidence="1">
    <location>
        <begin position="168"/>
        <end position="191"/>
    </location>
</feature>
<keyword evidence="1" id="KW-0812">Transmembrane</keyword>
<organism evidence="2 3">
    <name type="scientific">Algoriphagus confluentis</name>
    <dbReference type="NCBI Taxonomy" id="1697556"/>
    <lineage>
        <taxon>Bacteria</taxon>
        <taxon>Pseudomonadati</taxon>
        <taxon>Bacteroidota</taxon>
        <taxon>Cytophagia</taxon>
        <taxon>Cytophagales</taxon>
        <taxon>Cyclobacteriaceae</taxon>
        <taxon>Algoriphagus</taxon>
    </lineage>
</organism>
<proteinExistence type="predicted"/>
<sequence length="464" mass="53329">MLRFFKVNDPFRLIGVALHLVVFSVVYLILFPFPMTEPLLQWMVLGERLGEGFFLYKDVVDDTGPLSAAFFMAMDFMFGRSPLAYAILGRMLILIQLSYWNFTLIRYRVFDENTYLPAIIMAALFHFSFDMLTLSPALLGSTFLILALSQLFSQTVLQKETSESTLLIGIYGGIATGFHLNFGLIFPYMIFTGLLISGFSFRQLILAIVGFLLPVLLILVFYFWNDSLQDALEILPLVFTYDGFSYQSVYSWLILGAFPVLLALFGYFLGTFQRGSTINQQKQRQLIITWMLFGALVFFFVKRQAGFELLIFLPGFTYLITQFFLYVRRTWIGGLSFVLLIMGLPLGALFFWKSQTQGNKAYFVSKNSDYPAKNQKIMILGQEMDLYLENQLGGPFLNYHLSQAYIEKEKDLEEKSRLYSKVFLQKPELIFDSEGEFKKLLLEFPALESLYSEKTPGIFVKAKP</sequence>